<evidence type="ECO:0000256" key="1">
    <source>
        <dbReference type="SAM" id="MobiDB-lite"/>
    </source>
</evidence>
<feature type="compositionally biased region" description="Polar residues" evidence="1">
    <location>
        <begin position="657"/>
        <end position="668"/>
    </location>
</feature>
<feature type="region of interest" description="Disordered" evidence="1">
    <location>
        <begin position="190"/>
        <end position="345"/>
    </location>
</feature>
<evidence type="ECO:0000313" key="3">
    <source>
        <dbReference type="EMBL" id="KAF1936545.1"/>
    </source>
</evidence>
<dbReference type="InterPro" id="IPR015940">
    <property type="entry name" value="UBA"/>
</dbReference>
<feature type="compositionally biased region" description="Basic and acidic residues" evidence="1">
    <location>
        <begin position="327"/>
        <end position="337"/>
    </location>
</feature>
<accession>A0A6A5S7G7</accession>
<protein>
    <recommendedName>
        <fullName evidence="2">UBA domain-containing protein</fullName>
    </recommendedName>
</protein>
<feature type="compositionally biased region" description="Basic and acidic residues" evidence="1">
    <location>
        <begin position="297"/>
        <end position="307"/>
    </location>
</feature>
<feature type="compositionally biased region" description="Low complexity" evidence="1">
    <location>
        <begin position="56"/>
        <end position="69"/>
    </location>
</feature>
<feature type="compositionally biased region" description="Acidic residues" evidence="1">
    <location>
        <begin position="1"/>
        <end position="16"/>
    </location>
</feature>
<dbReference type="AlphaFoldDB" id="A0A6A5S7G7"/>
<reference evidence="3" key="1">
    <citation type="journal article" date="2020" name="Stud. Mycol.">
        <title>101 Dothideomycetes genomes: a test case for predicting lifestyles and emergence of pathogens.</title>
        <authorList>
            <person name="Haridas S."/>
            <person name="Albert R."/>
            <person name="Binder M."/>
            <person name="Bloem J."/>
            <person name="Labutti K."/>
            <person name="Salamov A."/>
            <person name="Andreopoulos B."/>
            <person name="Baker S."/>
            <person name="Barry K."/>
            <person name="Bills G."/>
            <person name="Bluhm B."/>
            <person name="Cannon C."/>
            <person name="Castanera R."/>
            <person name="Culley D."/>
            <person name="Daum C."/>
            <person name="Ezra D."/>
            <person name="Gonzalez J."/>
            <person name="Henrissat B."/>
            <person name="Kuo A."/>
            <person name="Liang C."/>
            <person name="Lipzen A."/>
            <person name="Lutzoni F."/>
            <person name="Magnuson J."/>
            <person name="Mondo S."/>
            <person name="Nolan M."/>
            <person name="Ohm R."/>
            <person name="Pangilinan J."/>
            <person name="Park H.-J."/>
            <person name="Ramirez L."/>
            <person name="Alfaro M."/>
            <person name="Sun H."/>
            <person name="Tritt A."/>
            <person name="Yoshinaga Y."/>
            <person name="Zwiers L.-H."/>
            <person name="Turgeon B."/>
            <person name="Goodwin S."/>
            <person name="Spatafora J."/>
            <person name="Crous P."/>
            <person name="Grigoriev I."/>
        </authorList>
    </citation>
    <scope>NUCLEOTIDE SEQUENCE</scope>
    <source>
        <strain evidence="3">CBS 161.51</strain>
    </source>
</reference>
<feature type="compositionally biased region" description="Polar residues" evidence="1">
    <location>
        <begin position="221"/>
        <end position="231"/>
    </location>
</feature>
<dbReference type="SUPFAM" id="SSF46934">
    <property type="entry name" value="UBA-like"/>
    <property type="match status" value="1"/>
</dbReference>
<feature type="region of interest" description="Disordered" evidence="1">
    <location>
        <begin position="1"/>
        <end position="176"/>
    </location>
</feature>
<dbReference type="PROSITE" id="PS50030">
    <property type="entry name" value="UBA"/>
    <property type="match status" value="1"/>
</dbReference>
<dbReference type="EMBL" id="ML976182">
    <property type="protein sequence ID" value="KAF1936545.1"/>
    <property type="molecule type" value="Genomic_DNA"/>
</dbReference>
<feature type="compositionally biased region" description="Polar residues" evidence="1">
    <location>
        <begin position="26"/>
        <end position="41"/>
    </location>
</feature>
<feature type="compositionally biased region" description="Basic and acidic residues" evidence="1">
    <location>
        <begin position="590"/>
        <end position="605"/>
    </location>
</feature>
<feature type="domain" description="UBA" evidence="2">
    <location>
        <begin position="382"/>
        <end position="422"/>
    </location>
</feature>
<evidence type="ECO:0000313" key="4">
    <source>
        <dbReference type="Proteomes" id="UP000800038"/>
    </source>
</evidence>
<dbReference type="Proteomes" id="UP000800038">
    <property type="component" value="Unassembled WGS sequence"/>
</dbReference>
<proteinExistence type="predicted"/>
<organism evidence="3 4">
    <name type="scientific">Clathrospora elynae</name>
    <dbReference type="NCBI Taxonomy" id="706981"/>
    <lineage>
        <taxon>Eukaryota</taxon>
        <taxon>Fungi</taxon>
        <taxon>Dikarya</taxon>
        <taxon>Ascomycota</taxon>
        <taxon>Pezizomycotina</taxon>
        <taxon>Dothideomycetes</taxon>
        <taxon>Pleosporomycetidae</taxon>
        <taxon>Pleosporales</taxon>
        <taxon>Diademaceae</taxon>
        <taxon>Clathrospora</taxon>
    </lineage>
</organism>
<feature type="compositionally biased region" description="Polar residues" evidence="1">
    <location>
        <begin position="164"/>
        <end position="176"/>
    </location>
</feature>
<name>A0A6A5S7G7_9PLEO</name>
<dbReference type="Gene3D" id="1.10.8.10">
    <property type="entry name" value="DNA helicase RuvA subunit, C-terminal domain"/>
    <property type="match status" value="1"/>
</dbReference>
<feature type="compositionally biased region" description="Basic and acidic residues" evidence="1">
    <location>
        <begin position="620"/>
        <end position="640"/>
    </location>
</feature>
<evidence type="ECO:0000259" key="2">
    <source>
        <dbReference type="PROSITE" id="PS50030"/>
    </source>
</evidence>
<feature type="compositionally biased region" description="Basic and acidic residues" evidence="1">
    <location>
        <begin position="42"/>
        <end position="52"/>
    </location>
</feature>
<sequence>MRVVQDSDDELDDDLEAVLPPRQPNAADQPSNDTTHTGSTESLKRAIEEAHRAHLQSQPSQKEPQSSVSLPEHPIKRRKTSADVTSRKSPDAGFANKRVPVTYGKRSKTVFSSPPTYAGPVEEPAGNHAVESNPAPSDEAGWNLQGTMRDNYARHEPMAMFPEPSSTIPNATMTQQRVLEAVNAPAMLGQGFEDAKPRYITSPEPSVPWSDLMKFTPVEASEQTQSSNREQPASDLPSATPPRTTQQDRELRTSQRSSPLRNKVVHAGVDPKENTAPPLGACLTAVSELPSTASPKSHRDSQEDVRKSPLRRKSQGITNSNSDDDLAGDRILKEQYKPRPSRSRSLKVITEEPIDYSVRPEKAKRVSKRRKTTAAVSDTIAVTTPQKVQQICDMGFTPSTTTNALKRNNGDVTQTVEWLVLNNIGHDELAPHSPLKTKPAPKGRNEIPTMDLETMQDIMRNLNEYRRGEPETPQNAIASTVANGAVVPPEPANDATKSLKTEMPSDAAPVRSPTKVQVIIPKKSPKNDQSQVPNFTAGLSKKAKRRKTTLDQPEPEPIIATSVMPEVVTEKKKGRSRPKKAAPTVTPNEPAHETLAHSAYEEYQDKVLQTIEPNLASGKSDAEHIGSIHIPDDVQLHEPEDPPTSKPPSKTSPAANPISQTPEQSTKKPVSHSPINKGKVPYRVGLSKRARIAPLLRTLKK</sequence>
<dbReference type="InterPro" id="IPR009060">
    <property type="entry name" value="UBA-like_sf"/>
</dbReference>
<gene>
    <name evidence="3" type="ORF">EJ02DRAFT_413784</name>
</gene>
<dbReference type="OrthoDB" id="5404794at2759"/>
<dbReference type="SMART" id="SM00165">
    <property type="entry name" value="UBA"/>
    <property type="match status" value="1"/>
</dbReference>
<dbReference type="CDD" id="cd14308">
    <property type="entry name" value="UBA_Mud1_like"/>
    <property type="match status" value="1"/>
</dbReference>
<feature type="region of interest" description="Disordered" evidence="1">
    <location>
        <begin position="485"/>
        <end position="701"/>
    </location>
</feature>
<keyword evidence="4" id="KW-1185">Reference proteome</keyword>